<dbReference type="AlphaFoldDB" id="A0A363NN85"/>
<gene>
    <name evidence="2" type="ORF">DCO56_22115</name>
</gene>
<comment type="caution">
    <text evidence="2">The sequence shown here is derived from an EMBL/GenBank/DDBJ whole genome shotgun (WGS) entry which is preliminary data.</text>
</comment>
<evidence type="ECO:0000256" key="1">
    <source>
        <dbReference type="SAM" id="Phobius"/>
    </source>
</evidence>
<sequence length="82" mass="9501">MENPNDEKALFTWGAFIALMVLLTVVDILFRVLIKENKKMWLLQLAFLVLVCVVSLIIKVTVSRKIKKEIKKTEMVRKPWAG</sequence>
<organism evidence="2 3">
    <name type="scientific">Sphingobacterium athyrii</name>
    <dbReference type="NCBI Taxonomy" id="2152717"/>
    <lineage>
        <taxon>Bacteria</taxon>
        <taxon>Pseudomonadati</taxon>
        <taxon>Bacteroidota</taxon>
        <taxon>Sphingobacteriia</taxon>
        <taxon>Sphingobacteriales</taxon>
        <taxon>Sphingobacteriaceae</taxon>
        <taxon>Sphingobacterium</taxon>
    </lineage>
</organism>
<evidence type="ECO:0000313" key="2">
    <source>
        <dbReference type="EMBL" id="PUV22259.1"/>
    </source>
</evidence>
<keyword evidence="1" id="KW-0472">Membrane</keyword>
<accession>A0A363NN85</accession>
<dbReference type="Proteomes" id="UP000250831">
    <property type="component" value="Unassembled WGS sequence"/>
</dbReference>
<keyword evidence="3" id="KW-1185">Reference proteome</keyword>
<protein>
    <submittedName>
        <fullName evidence="2">Uncharacterized protein</fullName>
    </submittedName>
</protein>
<keyword evidence="1" id="KW-0812">Transmembrane</keyword>
<feature type="transmembrane region" description="Helical" evidence="1">
    <location>
        <begin position="40"/>
        <end position="62"/>
    </location>
</feature>
<dbReference type="EMBL" id="QCXX01000007">
    <property type="protein sequence ID" value="PUV22259.1"/>
    <property type="molecule type" value="Genomic_DNA"/>
</dbReference>
<feature type="transmembrane region" description="Helical" evidence="1">
    <location>
        <begin position="12"/>
        <end position="34"/>
    </location>
</feature>
<keyword evidence="1" id="KW-1133">Transmembrane helix</keyword>
<proteinExistence type="predicted"/>
<evidence type="ECO:0000313" key="3">
    <source>
        <dbReference type="Proteomes" id="UP000250831"/>
    </source>
</evidence>
<name>A0A363NN85_9SPHI</name>
<reference evidence="2 3" key="1">
    <citation type="submission" date="2018-04" db="EMBL/GenBank/DDBJ databases">
        <title>Sphingobacterium sp. M46 Genome.</title>
        <authorList>
            <person name="Cheng J."/>
            <person name="Li Y."/>
        </authorList>
    </citation>
    <scope>NUCLEOTIDE SEQUENCE [LARGE SCALE GENOMIC DNA]</scope>
    <source>
        <strain evidence="2 3">M46</strain>
    </source>
</reference>